<dbReference type="RefSeq" id="WP_248956675.1">
    <property type="nucleotide sequence ID" value="NZ_JAKIKU010000012.1"/>
</dbReference>
<organism evidence="2 3">
    <name type="scientific">Shewanella electrodiphila</name>
    <dbReference type="NCBI Taxonomy" id="934143"/>
    <lineage>
        <taxon>Bacteria</taxon>
        <taxon>Pseudomonadati</taxon>
        <taxon>Pseudomonadota</taxon>
        <taxon>Gammaproteobacteria</taxon>
        <taxon>Alteromonadales</taxon>
        <taxon>Shewanellaceae</taxon>
        <taxon>Shewanella</taxon>
    </lineage>
</organism>
<reference evidence="2 3" key="1">
    <citation type="submission" date="2022-01" db="EMBL/GenBank/DDBJ databases">
        <title>Whole genome-based taxonomy of the Shewanellaceae.</title>
        <authorList>
            <person name="Martin-Rodriguez A.J."/>
        </authorList>
    </citation>
    <scope>NUCLEOTIDE SEQUENCE [LARGE SCALE GENOMIC DNA]</scope>
    <source>
        <strain evidence="2 3">DSM 24955</strain>
    </source>
</reference>
<evidence type="ECO:0000313" key="2">
    <source>
        <dbReference type="EMBL" id="MCL1047220.1"/>
    </source>
</evidence>
<feature type="chain" id="PRO_5045838373" description="Lipoprotein" evidence="1">
    <location>
        <begin position="22"/>
        <end position="89"/>
    </location>
</feature>
<keyword evidence="1" id="KW-0732">Signal</keyword>
<dbReference type="PROSITE" id="PS51257">
    <property type="entry name" value="PROKAR_LIPOPROTEIN"/>
    <property type="match status" value="1"/>
</dbReference>
<evidence type="ECO:0008006" key="4">
    <source>
        <dbReference type="Google" id="ProtNLM"/>
    </source>
</evidence>
<dbReference type="Proteomes" id="UP001202134">
    <property type="component" value="Unassembled WGS sequence"/>
</dbReference>
<proteinExistence type="predicted"/>
<sequence length="89" mass="9743">MKRILAVLLSGSLLACSHQTAVQNTHAEIKPPKVQCGATPPPLDTQGIRNNLLKRGDITSEMTEAEQQAVVNKYIAKRNNAYKKCNQGK</sequence>
<dbReference type="EMBL" id="JAKIKU010000012">
    <property type="protein sequence ID" value="MCL1047220.1"/>
    <property type="molecule type" value="Genomic_DNA"/>
</dbReference>
<gene>
    <name evidence="2" type="ORF">L2737_18125</name>
</gene>
<protein>
    <recommendedName>
        <fullName evidence="4">Lipoprotein</fullName>
    </recommendedName>
</protein>
<keyword evidence="3" id="KW-1185">Reference proteome</keyword>
<evidence type="ECO:0000313" key="3">
    <source>
        <dbReference type="Proteomes" id="UP001202134"/>
    </source>
</evidence>
<name>A0ABT0KTP2_9GAMM</name>
<accession>A0ABT0KTP2</accession>
<evidence type="ECO:0000256" key="1">
    <source>
        <dbReference type="SAM" id="SignalP"/>
    </source>
</evidence>
<feature type="signal peptide" evidence="1">
    <location>
        <begin position="1"/>
        <end position="21"/>
    </location>
</feature>
<comment type="caution">
    <text evidence="2">The sequence shown here is derived from an EMBL/GenBank/DDBJ whole genome shotgun (WGS) entry which is preliminary data.</text>
</comment>